<feature type="region of interest" description="Disordered" evidence="2">
    <location>
        <begin position="1694"/>
        <end position="1721"/>
    </location>
</feature>
<dbReference type="Proteomes" id="UP001430953">
    <property type="component" value="Unassembled WGS sequence"/>
</dbReference>
<gene>
    <name evidence="3" type="ORF">PUN28_008659</name>
</gene>
<feature type="coiled-coil region" evidence="1">
    <location>
        <begin position="136"/>
        <end position="177"/>
    </location>
</feature>
<dbReference type="GO" id="GO:0003682">
    <property type="term" value="F:chromatin binding"/>
    <property type="evidence" value="ECO:0007669"/>
    <property type="project" value="TreeGrafter"/>
</dbReference>
<evidence type="ECO:0000313" key="4">
    <source>
        <dbReference type="Proteomes" id="UP001430953"/>
    </source>
</evidence>
<sequence>MHSVGASLSSSTKASDVSTLIKRAQVCGAADVDTDEPCGETEGLRILDEFRKLYESRIEKIDRESDDESDRVSMKLQVMSDWIKDLGEQNAMLVHTVEDLEQAACSRVKLLEEKLNQSSQMVMDNLTRPDHSEKTLNTLSNRVNQLEKDEEYLKQKIENLQSDIKSLLKVINRAYRQKVWSLEGITFFEIVPEDIPVLDFSYICDQEQTDTDHIKSLNLQIEQLQENERKMFKSQLELEGKIGDLTTELSVRDYTIKKYVSRLQCFYEKLKEHAKQTNQVINHPLALTSDQDCNIILTSDILESVLDAKDRENKNLQRQLQELESKLMVHTYENNAGTINLQLQLEEKCKKVQQLEDKVARLEKEAAQTKATLAAEIETLEKQKYHANAGNRLKDDIIKEMRKKLKQVTLEKSRSSSHPCKCDIKNRIIKMKPFYGSSEQISISNHLHISPEQKFLYNDTGVLMIYEKQNSPMINAELQNRLSNQQNRSRKCVKNSDKRILHAARNLSPPCKDSIIYDASSRKDVCNDTNNSPEKCSKFSLRHNPHSKKGNINDEWQFKLMEEFRVCTVEAQAATEDIREEITTVISTFSLRHQNYEELNKLVTNTQSYLARMREGLIEAINKLELQEEERLRHNERIMNGKVKLKDMKNEINHVQSELFRCINNMQEKIQGYNESEHVGACINNDLLTVVIEEVEQILINLQLFQTQGGCMTSILKGLRSQLSTIDNSLKELHRKASEVLLNNEIAKTTFCERESRLAKFENEVDCAHSKMQDVLETFLSAKQDEKEQFPDYTYNNQELNDVIKAKEDLHKLRKEYDNLKLDMIQQTCQIKYDDRLNKWKYRVTDLEDQIRMLQHETKCKQEAINFLKNNIQSMEKELITARTKTENYRQCHSKDSMELKKKIIELENIIKTQKEVENDLRKNLNNVTNIKKTTELNTEYSTEAALLRCDYPSKHENLSHLFKAVQDAMQSAKIAVQDFENELKKLIHEESSLSSVSAKFAVTLTDSSGTCREKMDICFHELRKLKNAVYSKEKLLENMEEIVRIQRSSLAISQTEIKDLHQKFQEKIDKQSLTITQYEMEKNELLKQNELQIQTIGHLQNAVVEAKRNLDQMSHKAMNDLCKKDKIIRQLTMRIDETQDQYNECFTQATNQDILLDTQRDAIESLHKRIRCLECDKHFITSTFRAKYYSILSRIQEQVRNHVIGFQELKWKMDHFVQSKNYSKSIDIGIDGSSKINFEDKSCDTRDLEHCTQEREETKNIVQKGLLKNDQETEENLSELNISEHEMLTVLCDRVHSLKVLLQEKLENMVKLQADYELLKNENSILRSQNDIIKNETKNDIYQLKEKLKETRIKLLQTEDNCQQITEDFNNTQKQLLSAKERDVDLQESLKIMKKDYDSKIIELECETVRLHDLMHNLTKELEDAKKTLASKNIELCQMQDKCKSYTDHLDVIRQDLKKEKEELTKVEHLNRDLIQQLQEYMKNSFYLNQQKVSLEQNNSTYINELQKMRKSLLDLEKECYLKDQSLTHMSADLTETAMSRLELCKESRHILSCIRDCMEEQKKYNKALTKNLENKQQLLMQLISEKKALLIKIKKMKRNSSLAQKLKKTHKLTGKSLRKTYINNYRSSSITAHRAMNMDLISHLSETDLHEKYLMKLGKSGRCTSSCGNSWWFPKMEHLINEVQENNRWWNKNSKNETESDTSMEESRDYGYQSSSTTK</sequence>
<feature type="coiled-coil region" evidence="1">
    <location>
        <begin position="1416"/>
        <end position="1520"/>
    </location>
</feature>
<dbReference type="GO" id="GO:0000796">
    <property type="term" value="C:condensin complex"/>
    <property type="evidence" value="ECO:0007669"/>
    <property type="project" value="TreeGrafter"/>
</dbReference>
<evidence type="ECO:0000313" key="3">
    <source>
        <dbReference type="EMBL" id="KAL0121082.1"/>
    </source>
</evidence>
<keyword evidence="1" id="KW-0175">Coiled coil</keyword>
<evidence type="ECO:0000256" key="1">
    <source>
        <dbReference type="SAM" id="Coils"/>
    </source>
</evidence>
<dbReference type="PANTHER" id="PTHR43941:SF1">
    <property type="entry name" value="STRUCTURAL MAINTENANCE OF CHROMOSOMES PROTEIN 2"/>
    <property type="match status" value="1"/>
</dbReference>
<feature type="coiled-coil region" evidence="1">
    <location>
        <begin position="963"/>
        <end position="990"/>
    </location>
</feature>
<proteinExistence type="predicted"/>
<dbReference type="GO" id="GO:0000793">
    <property type="term" value="C:condensed chromosome"/>
    <property type="evidence" value="ECO:0007669"/>
    <property type="project" value="TreeGrafter"/>
</dbReference>
<evidence type="ECO:0000256" key="2">
    <source>
        <dbReference type="SAM" id="MobiDB-lite"/>
    </source>
</evidence>
<reference evidence="3 4" key="1">
    <citation type="submission" date="2023-03" db="EMBL/GenBank/DDBJ databases">
        <title>High recombination rates correlate with genetic variation in Cardiocondyla obscurior ants.</title>
        <authorList>
            <person name="Errbii M."/>
        </authorList>
    </citation>
    <scope>NUCLEOTIDE SEQUENCE [LARGE SCALE GENOMIC DNA]</scope>
    <source>
        <strain evidence="3">Alpha-2009</strain>
        <tissue evidence="3">Whole body</tissue>
    </source>
</reference>
<feature type="coiled-coil region" evidence="1">
    <location>
        <begin position="1560"/>
        <end position="1601"/>
    </location>
</feature>
<dbReference type="PANTHER" id="PTHR43941">
    <property type="entry name" value="STRUCTURAL MAINTENANCE OF CHROMOSOMES PROTEIN 2"/>
    <property type="match status" value="1"/>
</dbReference>
<organism evidence="3 4">
    <name type="scientific">Cardiocondyla obscurior</name>
    <dbReference type="NCBI Taxonomy" id="286306"/>
    <lineage>
        <taxon>Eukaryota</taxon>
        <taxon>Metazoa</taxon>
        <taxon>Ecdysozoa</taxon>
        <taxon>Arthropoda</taxon>
        <taxon>Hexapoda</taxon>
        <taxon>Insecta</taxon>
        <taxon>Pterygota</taxon>
        <taxon>Neoptera</taxon>
        <taxon>Endopterygota</taxon>
        <taxon>Hymenoptera</taxon>
        <taxon>Apocrita</taxon>
        <taxon>Aculeata</taxon>
        <taxon>Formicoidea</taxon>
        <taxon>Formicidae</taxon>
        <taxon>Myrmicinae</taxon>
        <taxon>Cardiocondyla</taxon>
    </lineage>
</organism>
<dbReference type="EMBL" id="JADYXP020000007">
    <property type="protein sequence ID" value="KAL0121082.1"/>
    <property type="molecule type" value="Genomic_DNA"/>
</dbReference>
<keyword evidence="4" id="KW-1185">Reference proteome</keyword>
<feature type="coiled-coil region" evidence="1">
    <location>
        <begin position="299"/>
        <end position="383"/>
    </location>
</feature>
<dbReference type="GO" id="GO:0000785">
    <property type="term" value="C:chromatin"/>
    <property type="evidence" value="ECO:0007669"/>
    <property type="project" value="TreeGrafter"/>
</dbReference>
<feature type="coiled-coil region" evidence="1">
    <location>
        <begin position="610"/>
        <end position="637"/>
    </location>
</feature>
<protein>
    <submittedName>
        <fullName evidence="3">Uncharacterized protein</fullName>
    </submittedName>
</protein>
<dbReference type="GO" id="GO:0007076">
    <property type="term" value="P:mitotic chromosome condensation"/>
    <property type="evidence" value="ECO:0007669"/>
    <property type="project" value="TreeGrafter"/>
</dbReference>
<name>A0AAW2G0L1_9HYME</name>
<comment type="caution">
    <text evidence="3">The sequence shown here is derived from an EMBL/GenBank/DDBJ whole genome shotgun (WGS) entry which is preliminary data.</text>
</comment>
<accession>A0AAW2G0L1</accession>
<feature type="coiled-coil region" evidence="1">
    <location>
        <begin position="1303"/>
        <end position="1383"/>
    </location>
</feature>
<feature type="coiled-coil region" evidence="1">
    <location>
        <begin position="796"/>
        <end position="885"/>
    </location>
</feature>
<feature type="coiled-coil region" evidence="1">
    <location>
        <begin position="1069"/>
        <end position="1117"/>
    </location>
</feature>